<dbReference type="PANTHER" id="PTHR44329">
    <property type="entry name" value="SERINE/THREONINE-PROTEIN KINASE TNNI3K-RELATED"/>
    <property type="match status" value="1"/>
</dbReference>
<keyword evidence="1 3" id="KW-0547">Nucleotide-binding</keyword>
<sequence>PPPPPFSYKLYLYHTNTQTEVSGSPIGFDVVADVADAAFSTSTSGNATSIVSATDRPLPLQASLHDRFGNVVVDALDVVVRVRGLDSLNQSSFIEHALEGPGYIHTLTVPAGLESTLTISFKLGDDAIGEPVEIVVAPPPPASGVDAGLIAGCSSAALLVFLLVFLRQRHLAKLQVQKMQSAHLQLEAANENLKDSLRKKKHSDKEMEAMKKAMEGQKAERMDELRTVLVPSSEIEIVELLGQGGNGKVHLALFDGQEVAVKQLITINDDTVMRFRRECFLTKEFSHPNVVILVGVCWDDMMLGCVLEYVDGGSLEGRLKDDWHTPFEDKITWKGELLKWAREAALGCQYLHQMRYYDETTDQWKDSIVHRDLKPDNMLVTTEGVLKLTDFGEARTAEVDMTMTAVGTPIYVCPEIIRNDRYDVKADSYSFGICLVAMMRVEDTIVNFFFNSLIKKMRKSSREGVGLVALNRNIENGWRPTLPEEFYPSLIDLIWRCWDDDPTQRPDMDEVVRLLMGSVADEVRSNREPIFGSGRLVGAGARQREVGLAADEGDVVREAVRRAVEEKDRERDLVVAEHGKVLRELEERMKGELRKKEREIKDLRTTGRKGGGGTGKLEKTASQKKVDDDMKNMLAMMGR</sequence>
<accession>A0ABQ6MIW9</accession>
<dbReference type="InterPro" id="IPR011009">
    <property type="entry name" value="Kinase-like_dom_sf"/>
</dbReference>
<name>A0ABQ6MIW9_9STRA</name>
<dbReference type="SUPFAM" id="SSF56112">
    <property type="entry name" value="Protein kinase-like (PK-like)"/>
    <property type="match status" value="1"/>
</dbReference>
<evidence type="ECO:0000313" key="8">
    <source>
        <dbReference type="Proteomes" id="UP001165060"/>
    </source>
</evidence>
<protein>
    <recommendedName>
        <fullName evidence="6">Protein kinase domain-containing protein</fullName>
    </recommendedName>
</protein>
<dbReference type="Gene3D" id="3.30.200.20">
    <property type="entry name" value="Phosphorylase Kinase, domain 1"/>
    <property type="match status" value="1"/>
</dbReference>
<dbReference type="PROSITE" id="PS00107">
    <property type="entry name" value="PROTEIN_KINASE_ATP"/>
    <property type="match status" value="1"/>
</dbReference>
<evidence type="ECO:0000256" key="4">
    <source>
        <dbReference type="SAM" id="Coils"/>
    </source>
</evidence>
<evidence type="ECO:0000256" key="2">
    <source>
        <dbReference type="ARBA" id="ARBA00022840"/>
    </source>
</evidence>
<evidence type="ECO:0000313" key="7">
    <source>
        <dbReference type="EMBL" id="GMI26747.1"/>
    </source>
</evidence>
<keyword evidence="4" id="KW-0175">Coiled coil</keyword>
<keyword evidence="8" id="KW-1185">Reference proteome</keyword>
<dbReference type="Pfam" id="PF00069">
    <property type="entry name" value="Pkinase"/>
    <property type="match status" value="1"/>
</dbReference>
<dbReference type="Gene3D" id="1.10.510.10">
    <property type="entry name" value="Transferase(Phosphotransferase) domain 1"/>
    <property type="match status" value="1"/>
</dbReference>
<evidence type="ECO:0000256" key="3">
    <source>
        <dbReference type="PROSITE-ProRule" id="PRU10141"/>
    </source>
</evidence>
<evidence type="ECO:0000259" key="6">
    <source>
        <dbReference type="PROSITE" id="PS50011"/>
    </source>
</evidence>
<feature type="coiled-coil region" evidence="4">
    <location>
        <begin position="176"/>
        <end position="206"/>
    </location>
</feature>
<dbReference type="PROSITE" id="PS00108">
    <property type="entry name" value="PROTEIN_KINASE_ST"/>
    <property type="match status" value="1"/>
</dbReference>
<organism evidence="7 8">
    <name type="scientific">Tetraparma gracilis</name>
    <dbReference type="NCBI Taxonomy" id="2962635"/>
    <lineage>
        <taxon>Eukaryota</taxon>
        <taxon>Sar</taxon>
        <taxon>Stramenopiles</taxon>
        <taxon>Ochrophyta</taxon>
        <taxon>Bolidophyceae</taxon>
        <taxon>Parmales</taxon>
        <taxon>Triparmaceae</taxon>
        <taxon>Tetraparma</taxon>
    </lineage>
</organism>
<dbReference type="InterPro" id="IPR051681">
    <property type="entry name" value="Ser/Thr_Kinases-Pseudokinases"/>
</dbReference>
<dbReference type="InterPro" id="IPR017441">
    <property type="entry name" value="Protein_kinase_ATP_BS"/>
</dbReference>
<feature type="binding site" evidence="3">
    <location>
        <position position="262"/>
    </location>
    <ligand>
        <name>ATP</name>
        <dbReference type="ChEBI" id="CHEBI:30616"/>
    </ligand>
</feature>
<proteinExistence type="predicted"/>
<comment type="caution">
    <text evidence="7">The sequence shown here is derived from an EMBL/GenBank/DDBJ whole genome shotgun (WGS) entry which is preliminary data.</text>
</comment>
<dbReference type="PROSITE" id="PS50011">
    <property type="entry name" value="PROTEIN_KINASE_DOM"/>
    <property type="match status" value="1"/>
</dbReference>
<dbReference type="InterPro" id="IPR008271">
    <property type="entry name" value="Ser/Thr_kinase_AS"/>
</dbReference>
<gene>
    <name evidence="7" type="ORF">TeGR_g12669</name>
</gene>
<feature type="domain" description="Protein kinase" evidence="6">
    <location>
        <begin position="235"/>
        <end position="531"/>
    </location>
</feature>
<dbReference type="InterPro" id="IPR000719">
    <property type="entry name" value="Prot_kinase_dom"/>
</dbReference>
<dbReference type="Proteomes" id="UP001165060">
    <property type="component" value="Unassembled WGS sequence"/>
</dbReference>
<feature type="region of interest" description="Disordered" evidence="5">
    <location>
        <begin position="596"/>
        <end position="631"/>
    </location>
</feature>
<keyword evidence="2 3" id="KW-0067">ATP-binding</keyword>
<reference evidence="7 8" key="1">
    <citation type="journal article" date="2023" name="Commun. Biol.">
        <title>Genome analysis of Parmales, the sister group of diatoms, reveals the evolutionary specialization of diatoms from phago-mixotrophs to photoautotrophs.</title>
        <authorList>
            <person name="Ban H."/>
            <person name="Sato S."/>
            <person name="Yoshikawa S."/>
            <person name="Yamada K."/>
            <person name="Nakamura Y."/>
            <person name="Ichinomiya M."/>
            <person name="Sato N."/>
            <person name="Blanc-Mathieu R."/>
            <person name="Endo H."/>
            <person name="Kuwata A."/>
            <person name="Ogata H."/>
        </authorList>
    </citation>
    <scope>NUCLEOTIDE SEQUENCE [LARGE SCALE GENOMIC DNA]</scope>
</reference>
<feature type="compositionally biased region" description="Basic and acidic residues" evidence="5">
    <location>
        <begin position="596"/>
        <end position="605"/>
    </location>
</feature>
<dbReference type="SMART" id="SM00220">
    <property type="entry name" value="S_TKc"/>
    <property type="match status" value="1"/>
</dbReference>
<dbReference type="EMBL" id="BRYB01005615">
    <property type="protein sequence ID" value="GMI26747.1"/>
    <property type="molecule type" value="Genomic_DNA"/>
</dbReference>
<feature type="compositionally biased region" description="Basic and acidic residues" evidence="5">
    <location>
        <begin position="616"/>
        <end position="631"/>
    </location>
</feature>
<evidence type="ECO:0000256" key="5">
    <source>
        <dbReference type="SAM" id="MobiDB-lite"/>
    </source>
</evidence>
<feature type="non-terminal residue" evidence="7">
    <location>
        <position position="1"/>
    </location>
</feature>
<evidence type="ECO:0000256" key="1">
    <source>
        <dbReference type="ARBA" id="ARBA00022741"/>
    </source>
</evidence>